<proteinExistence type="predicted"/>
<dbReference type="EMBL" id="CP002345">
    <property type="protein sequence ID" value="ADQ78542.1"/>
    <property type="molecule type" value="Genomic_DNA"/>
</dbReference>
<evidence type="ECO:0000313" key="2">
    <source>
        <dbReference type="Proteomes" id="UP000008718"/>
    </source>
</evidence>
<keyword evidence="2" id="KW-1185">Reference proteome</keyword>
<name>E4T1E8_PALPW</name>
<dbReference type="KEGG" id="ppn:Palpr_0381"/>
<gene>
    <name evidence="1" type="ordered locus">Palpr_0381</name>
</gene>
<organism evidence="1 2">
    <name type="scientific">Paludibacter propionicigenes (strain DSM 17365 / JCM 13257 / WB4)</name>
    <dbReference type="NCBI Taxonomy" id="694427"/>
    <lineage>
        <taxon>Bacteria</taxon>
        <taxon>Pseudomonadati</taxon>
        <taxon>Bacteroidota</taxon>
        <taxon>Bacteroidia</taxon>
        <taxon>Bacteroidales</taxon>
        <taxon>Paludibacteraceae</taxon>
        <taxon>Paludibacter</taxon>
    </lineage>
</organism>
<reference key="1">
    <citation type="submission" date="2010-11" db="EMBL/GenBank/DDBJ databases">
        <title>The complete genome of Paludibacter propionicigenes DSM 17365.</title>
        <authorList>
            <consortium name="US DOE Joint Genome Institute (JGI-PGF)"/>
            <person name="Lucas S."/>
            <person name="Copeland A."/>
            <person name="Lapidus A."/>
            <person name="Bruce D."/>
            <person name="Goodwin L."/>
            <person name="Pitluck S."/>
            <person name="Kyrpides N."/>
            <person name="Mavromatis K."/>
            <person name="Ivanova N."/>
            <person name="Munk A.C."/>
            <person name="Brettin T."/>
            <person name="Detter J.C."/>
            <person name="Han C."/>
            <person name="Tapia R."/>
            <person name="Land M."/>
            <person name="Hauser L."/>
            <person name="Markowitz V."/>
            <person name="Cheng J.-F."/>
            <person name="Hugenholtz P."/>
            <person name="Woyke T."/>
            <person name="Wu D."/>
            <person name="Gronow S."/>
            <person name="Wellnitz S."/>
            <person name="Brambilla E."/>
            <person name="Klenk H.-P."/>
            <person name="Eisen J.A."/>
        </authorList>
    </citation>
    <scope>NUCLEOTIDE SEQUENCE</scope>
    <source>
        <strain>WB4</strain>
    </source>
</reference>
<dbReference type="AlphaFoldDB" id="E4T1E8"/>
<reference evidence="1 2" key="2">
    <citation type="journal article" date="2011" name="Stand. Genomic Sci.">
        <title>Complete genome sequence of Paludibacter propionicigenes type strain (WB4).</title>
        <authorList>
            <person name="Gronow S."/>
            <person name="Munk C."/>
            <person name="Lapidus A."/>
            <person name="Nolan M."/>
            <person name="Lucas S."/>
            <person name="Hammon N."/>
            <person name="Deshpande S."/>
            <person name="Cheng J.F."/>
            <person name="Tapia R."/>
            <person name="Han C."/>
            <person name="Goodwin L."/>
            <person name="Pitluck S."/>
            <person name="Liolios K."/>
            <person name="Ivanova N."/>
            <person name="Mavromatis K."/>
            <person name="Mikhailova N."/>
            <person name="Pati A."/>
            <person name="Chen A."/>
            <person name="Palaniappan K."/>
            <person name="Land M."/>
            <person name="Hauser L."/>
            <person name="Chang Y.J."/>
            <person name="Jeffries C.D."/>
            <person name="Brambilla E."/>
            <person name="Rohde M."/>
            <person name="Goker M."/>
            <person name="Detter J.C."/>
            <person name="Woyke T."/>
            <person name="Bristow J."/>
            <person name="Eisen J.A."/>
            <person name="Markowitz V."/>
            <person name="Hugenholtz P."/>
            <person name="Kyrpides N.C."/>
            <person name="Klenk H.P."/>
        </authorList>
    </citation>
    <scope>NUCLEOTIDE SEQUENCE [LARGE SCALE GENOMIC DNA]</scope>
    <source>
        <strain evidence="2">DSM 17365 / JCM 13257 / WB4</strain>
    </source>
</reference>
<protein>
    <submittedName>
        <fullName evidence="1">Uncharacterized protein</fullName>
    </submittedName>
</protein>
<dbReference type="HOGENOM" id="CLU_2754166_0_0_10"/>
<sequence length="70" mass="8453">MLCFMHKSVHSMQVFYGFRKKELSLQPKKNNYQLEFRKKIVVYSSKTIIIRYKSIAFIVYSILKIKPHIL</sequence>
<accession>E4T1E8</accession>
<dbReference type="Proteomes" id="UP000008718">
    <property type="component" value="Chromosome"/>
</dbReference>
<dbReference type="STRING" id="694427.Palpr_0381"/>
<evidence type="ECO:0000313" key="1">
    <source>
        <dbReference type="EMBL" id="ADQ78542.1"/>
    </source>
</evidence>